<accession>A0A2U3DTY6</accession>
<keyword evidence="2 6" id="KW-0812">Transmembrane</keyword>
<dbReference type="Gene3D" id="3.30.110.90">
    <property type="entry name" value="Amidohydrolase"/>
    <property type="match status" value="1"/>
</dbReference>
<dbReference type="SUPFAM" id="SSF51338">
    <property type="entry name" value="Composite domain of metallo-dependent hydrolases"/>
    <property type="match status" value="1"/>
</dbReference>
<dbReference type="Pfam" id="PF07690">
    <property type="entry name" value="MFS_1"/>
    <property type="match status" value="1"/>
</dbReference>
<evidence type="ECO:0000256" key="6">
    <source>
        <dbReference type="SAM" id="Phobius"/>
    </source>
</evidence>
<dbReference type="Gene3D" id="2.30.40.10">
    <property type="entry name" value="Urease, subunit C, domain 1"/>
    <property type="match status" value="1"/>
</dbReference>
<feature type="transmembrane region" description="Helical" evidence="6">
    <location>
        <begin position="120"/>
        <end position="138"/>
    </location>
</feature>
<dbReference type="EMBL" id="LCWV01000030">
    <property type="protein sequence ID" value="PWI65712.1"/>
    <property type="molecule type" value="Genomic_DNA"/>
</dbReference>
<feature type="compositionally biased region" description="Polar residues" evidence="5">
    <location>
        <begin position="45"/>
        <end position="58"/>
    </location>
</feature>
<dbReference type="Gene3D" id="3.40.50.10910">
    <property type="entry name" value="Amidohydrolase"/>
    <property type="match status" value="1"/>
</dbReference>
<evidence type="ECO:0000256" key="2">
    <source>
        <dbReference type="ARBA" id="ARBA00022692"/>
    </source>
</evidence>
<dbReference type="GO" id="GO:0022857">
    <property type="term" value="F:transmembrane transporter activity"/>
    <property type="evidence" value="ECO:0007669"/>
    <property type="project" value="InterPro"/>
</dbReference>
<feature type="transmembrane region" description="Helical" evidence="6">
    <location>
        <begin position="314"/>
        <end position="339"/>
    </location>
</feature>
<feature type="transmembrane region" description="Helical" evidence="6">
    <location>
        <begin position="420"/>
        <end position="444"/>
    </location>
</feature>
<feature type="domain" description="Amidohydrolase-related" evidence="7">
    <location>
        <begin position="619"/>
        <end position="947"/>
    </location>
</feature>
<keyword evidence="4 6" id="KW-0472">Membrane</keyword>
<protein>
    <recommendedName>
        <fullName evidence="7">Amidohydrolase-related domain-containing protein</fullName>
    </recommendedName>
</protein>
<sequence length="953" mass="103525">MWSFKQRRDIRRLVHAEVRGKTHEPSNCVNEHGLEPSSRCDTDNLAASGSTPSPAESDQIIVTSGTRDPLNPQNWPLWSRSKNLIILSLLIFVQGWAGASESVQSSRATEQFHVSKTVESLSTAMYLFGVGMGAPFAGPISETVGRNPTYLVSTFCYLFFVLGSALSTTFAGRITCRYFVGLFSSATLSTNGSAVRDQFRPVKRALVFPLIAWVNVTGKAGTQEQFPSTSPTVIADVPRPEHWVTLIISSAAFLVALALLPETYLPLLLDWKAKALRRATGDMRYVSEHSKAPSFRGRLWQNLKLGASFWRTETIIIALGLYLLLLYTLLFSFLSGFRFIFKDTYQLSEGLTGSCFASIAVGATAFSLLAPYFYNLARDRTEHVRGASVLPEFRLWPAIVTAPLLPICLFWLGWTNFPSISIWSGLAACFVYGIVITAVYVSSYEYISDSYGDHSAIALASITSARYIAAGGMVIASTPMYQNLGVHWTLTLLGSLAALLAPAPLLLWIYGERLRAASPHTDAEHRGTELDPDSPACARHPDGIHSLPVARQRRLHPDIFSLSTSAAMSQRTVISNVRVFDGVGLTPPTNVTFSDGRIVSVGNESAGGADTVVDGTGRFLFPGFIDSHVHLSGARHQLEHLANWGVTCALGMGEWFPDKVNALRGSAGLTEILSAGIPATTPGSLHSKMLPIDSRAFVTGPDDAPRFVRDRLAQGADYIKIVADAPGPSQATVDALVAAAHEQGKLVVTHAATHLPFSMALEANPRPDFITHVPRDKVLGEGETQKMAQAQQVSIPTLAMMASICSPLPWSAILRVLLHPSLLLTVLKGRRHFAGAETYVNAQDSVKQLHRAGVKILVGTDSNEEEDSPFMIPHGESLHREMELLVEAGIGIVDVLRGATVLPAECFGLRDRGVIEPGKKADLVLLKANPLDDIRATRQIERVWCGGVERTRG</sequence>
<dbReference type="Gene3D" id="1.20.1250.20">
    <property type="entry name" value="MFS general substrate transporter like domains"/>
    <property type="match status" value="1"/>
</dbReference>
<gene>
    <name evidence="8" type="ORF">PCL_06683</name>
</gene>
<organism evidence="8 9">
    <name type="scientific">Purpureocillium lilacinum</name>
    <name type="common">Paecilomyces lilacinus</name>
    <dbReference type="NCBI Taxonomy" id="33203"/>
    <lineage>
        <taxon>Eukaryota</taxon>
        <taxon>Fungi</taxon>
        <taxon>Dikarya</taxon>
        <taxon>Ascomycota</taxon>
        <taxon>Pezizomycotina</taxon>
        <taxon>Sordariomycetes</taxon>
        <taxon>Hypocreomycetidae</taxon>
        <taxon>Hypocreales</taxon>
        <taxon>Ophiocordycipitaceae</taxon>
        <taxon>Purpureocillium</taxon>
    </lineage>
</organism>
<dbReference type="AlphaFoldDB" id="A0A2U3DTY6"/>
<dbReference type="InterPro" id="IPR011059">
    <property type="entry name" value="Metal-dep_hydrolase_composite"/>
</dbReference>
<comment type="caution">
    <text evidence="8">The sequence shown here is derived from an EMBL/GenBank/DDBJ whole genome shotgun (WGS) entry which is preliminary data.</text>
</comment>
<dbReference type="GO" id="GO:0005886">
    <property type="term" value="C:plasma membrane"/>
    <property type="evidence" value="ECO:0007669"/>
    <property type="project" value="TreeGrafter"/>
</dbReference>
<dbReference type="InterPro" id="IPR006680">
    <property type="entry name" value="Amidohydro-rel"/>
</dbReference>
<evidence type="ECO:0000256" key="5">
    <source>
        <dbReference type="SAM" id="MobiDB-lite"/>
    </source>
</evidence>
<evidence type="ECO:0000256" key="4">
    <source>
        <dbReference type="ARBA" id="ARBA00023136"/>
    </source>
</evidence>
<evidence type="ECO:0000256" key="3">
    <source>
        <dbReference type="ARBA" id="ARBA00022989"/>
    </source>
</evidence>
<dbReference type="PANTHER" id="PTHR23502">
    <property type="entry name" value="MAJOR FACILITATOR SUPERFAMILY"/>
    <property type="match status" value="1"/>
</dbReference>
<dbReference type="Gene3D" id="1.20.58.520">
    <property type="entry name" value="Amidohydrolase"/>
    <property type="match status" value="1"/>
</dbReference>
<dbReference type="SUPFAM" id="SSF103473">
    <property type="entry name" value="MFS general substrate transporter"/>
    <property type="match status" value="1"/>
</dbReference>
<feature type="transmembrane region" description="Helical" evidence="6">
    <location>
        <begin position="456"/>
        <end position="476"/>
    </location>
</feature>
<dbReference type="InterPro" id="IPR011701">
    <property type="entry name" value="MFS"/>
</dbReference>
<dbReference type="SUPFAM" id="SSF51556">
    <property type="entry name" value="Metallo-dependent hydrolases"/>
    <property type="match status" value="1"/>
</dbReference>
<dbReference type="PANTHER" id="PTHR23502:SF188">
    <property type="entry name" value="MAJOR FACILITATOR SUPERFAMILY (MFS) PROFILE DOMAIN-CONTAINING PROTEIN"/>
    <property type="match status" value="1"/>
</dbReference>
<evidence type="ECO:0000259" key="7">
    <source>
        <dbReference type="Pfam" id="PF01979"/>
    </source>
</evidence>
<dbReference type="Proteomes" id="UP000245956">
    <property type="component" value="Unassembled WGS sequence"/>
</dbReference>
<reference evidence="8 9" key="1">
    <citation type="journal article" date="2016" name="Front. Microbiol.">
        <title>Genome and transcriptome sequences reveal the specific parasitism of the nematophagous Purpureocillium lilacinum 36-1.</title>
        <authorList>
            <person name="Xie J."/>
            <person name="Li S."/>
            <person name="Mo C."/>
            <person name="Xiao X."/>
            <person name="Peng D."/>
            <person name="Wang G."/>
            <person name="Xiao Y."/>
        </authorList>
    </citation>
    <scope>NUCLEOTIDE SEQUENCE [LARGE SCALE GENOMIC DNA]</scope>
    <source>
        <strain evidence="8 9">36-1</strain>
    </source>
</reference>
<evidence type="ECO:0000313" key="8">
    <source>
        <dbReference type="EMBL" id="PWI65712.1"/>
    </source>
</evidence>
<keyword evidence="3 6" id="KW-1133">Transmembrane helix</keyword>
<dbReference type="GO" id="GO:0016810">
    <property type="term" value="F:hydrolase activity, acting on carbon-nitrogen (but not peptide) bonds"/>
    <property type="evidence" value="ECO:0007669"/>
    <property type="project" value="InterPro"/>
</dbReference>
<feature type="transmembrane region" description="Helical" evidence="6">
    <location>
        <begin position="488"/>
        <end position="510"/>
    </location>
</feature>
<feature type="compositionally biased region" description="Basic and acidic residues" evidence="5">
    <location>
        <begin position="32"/>
        <end position="42"/>
    </location>
</feature>
<feature type="transmembrane region" description="Helical" evidence="6">
    <location>
        <begin position="243"/>
        <end position="269"/>
    </location>
</feature>
<feature type="transmembrane region" description="Helical" evidence="6">
    <location>
        <begin position="351"/>
        <end position="374"/>
    </location>
</feature>
<name>A0A2U3DTY6_PURLI</name>
<feature type="transmembrane region" description="Helical" evidence="6">
    <location>
        <begin position="395"/>
        <end position="414"/>
    </location>
</feature>
<dbReference type="InterPro" id="IPR036259">
    <property type="entry name" value="MFS_trans_sf"/>
</dbReference>
<proteinExistence type="predicted"/>
<evidence type="ECO:0000256" key="1">
    <source>
        <dbReference type="ARBA" id="ARBA00004141"/>
    </source>
</evidence>
<comment type="subcellular location">
    <subcellularLocation>
        <location evidence="1">Membrane</location>
        <topology evidence="1">Multi-pass membrane protein</topology>
    </subcellularLocation>
</comment>
<dbReference type="InterPro" id="IPR032466">
    <property type="entry name" value="Metal_Hydrolase"/>
</dbReference>
<feature type="transmembrane region" description="Helical" evidence="6">
    <location>
        <begin position="150"/>
        <end position="172"/>
    </location>
</feature>
<evidence type="ECO:0000313" key="9">
    <source>
        <dbReference type="Proteomes" id="UP000245956"/>
    </source>
</evidence>
<feature type="region of interest" description="Disordered" evidence="5">
    <location>
        <begin position="21"/>
        <end position="58"/>
    </location>
</feature>
<dbReference type="Pfam" id="PF01979">
    <property type="entry name" value="Amidohydro_1"/>
    <property type="match status" value="1"/>
</dbReference>